<accession>A0ABV3Y564</accession>
<name>A0ABV3Y564_9ACTN</name>
<evidence type="ECO:0000313" key="2">
    <source>
        <dbReference type="Proteomes" id="UP001560267"/>
    </source>
</evidence>
<reference evidence="1 2" key="1">
    <citation type="submission" date="2024-07" db="EMBL/GenBank/DDBJ databases">
        <title>Draft Genome Sequence of Ferrimicrobium acidiphilum Strain YE2023, Isolated from a Pulp of Bioleach Reactor.</title>
        <authorList>
            <person name="Elkina Y.A."/>
            <person name="Bulaeva A.G."/>
            <person name="Beletsky A.V."/>
            <person name="Mardanov A.V."/>
        </authorList>
    </citation>
    <scope>NUCLEOTIDE SEQUENCE [LARGE SCALE GENOMIC DNA]</scope>
    <source>
        <strain evidence="1 2">YE2023</strain>
    </source>
</reference>
<dbReference type="Proteomes" id="UP001560267">
    <property type="component" value="Unassembled WGS sequence"/>
</dbReference>
<keyword evidence="2" id="KW-1185">Reference proteome</keyword>
<dbReference type="NCBIfam" id="NF033572">
    <property type="entry name" value="transpos_ISKra4"/>
    <property type="match status" value="1"/>
</dbReference>
<proteinExistence type="predicted"/>
<organism evidence="1 2">
    <name type="scientific">Ferrimicrobium acidiphilum</name>
    <dbReference type="NCBI Taxonomy" id="121039"/>
    <lineage>
        <taxon>Bacteria</taxon>
        <taxon>Bacillati</taxon>
        <taxon>Actinomycetota</taxon>
        <taxon>Acidimicrobiia</taxon>
        <taxon>Acidimicrobiales</taxon>
        <taxon>Acidimicrobiaceae</taxon>
        <taxon>Ferrimicrobium</taxon>
    </lineage>
</organism>
<gene>
    <name evidence="1" type="ORF">AB6A68_12845</name>
</gene>
<protein>
    <submittedName>
        <fullName evidence="1">ISKra4 family transposase</fullName>
    </submittedName>
</protein>
<comment type="caution">
    <text evidence="1">The sequence shown here is derived from an EMBL/GenBank/DDBJ whole genome shotgun (WGS) entry which is preliminary data.</text>
</comment>
<sequence>MPTSSTNDAFSASHSRFEQVCSFIGGETASSLTHWELETKLSVDVRELVRQLYQDHLDLRSSREERLVDVIDAEGNRHTSVEAGHTRSLQTVFGEVSVTRLAYRRRGKDNLYLGDATLNLPEELHSHGLRELSAIESARGSFEEATEAIRRITGVGCAKRQVELLAARSVVDFEAFYENVSRMQGNQGEVLVLSVDGKGIVMRPDALRPATAKAAGKATAKLKTRLSRGEKHNRKRMAEVGAVYDVTPVIRTPSDIIGRETDTERAPAPKAANKWLTASVVDNAASVISAVFDEAHRRDPEHRRTWIALVDGAKHQIDCINAEAKTRGVKVSIVCDFIHVLEYLWSSAWSFFSEGDSAAEARVAEKALSVLRGQASTVAASIRRKATCLGLDPRSRENADRCANYLLAKRDYLNYRQALEEGWPIASGVIEGACRHLVKDRLDLTGARWGLNGAEAILKLRALRSNGDFDEYWRFHLDRERHRVHEARFAHGTIPLAA</sequence>
<dbReference type="EMBL" id="JBFSHR010000075">
    <property type="protein sequence ID" value="MEX6430713.1"/>
    <property type="molecule type" value="Genomic_DNA"/>
</dbReference>
<evidence type="ECO:0000313" key="1">
    <source>
        <dbReference type="EMBL" id="MEX6430713.1"/>
    </source>
</evidence>
<dbReference type="RefSeq" id="WP_369084917.1">
    <property type="nucleotide sequence ID" value="NZ_JBFSHR010000075.1"/>
</dbReference>